<dbReference type="SUPFAM" id="SSF53383">
    <property type="entry name" value="PLP-dependent transferases"/>
    <property type="match status" value="1"/>
</dbReference>
<evidence type="ECO:0000313" key="4">
    <source>
        <dbReference type="EMBL" id="SVE21185.1"/>
    </source>
</evidence>
<keyword evidence="3" id="KW-0663">Pyridoxal phosphate</keyword>
<evidence type="ECO:0000256" key="1">
    <source>
        <dbReference type="ARBA" id="ARBA00022576"/>
    </source>
</evidence>
<evidence type="ECO:0000256" key="3">
    <source>
        <dbReference type="ARBA" id="ARBA00022898"/>
    </source>
</evidence>
<dbReference type="InterPro" id="IPR015422">
    <property type="entry name" value="PyrdxlP-dep_Trfase_small"/>
</dbReference>
<dbReference type="GO" id="GO:0004015">
    <property type="term" value="F:adenosylmethionine-8-amino-7-oxononanoate transaminase activity"/>
    <property type="evidence" value="ECO:0007669"/>
    <property type="project" value="TreeGrafter"/>
</dbReference>
<dbReference type="Gene3D" id="3.90.1150.10">
    <property type="entry name" value="Aspartate Aminotransferase, domain 1"/>
    <property type="match status" value="1"/>
</dbReference>
<keyword evidence="2" id="KW-0808">Transferase</keyword>
<dbReference type="InterPro" id="IPR015424">
    <property type="entry name" value="PyrdxlP-dep_Trfase"/>
</dbReference>
<dbReference type="InterPro" id="IPR005814">
    <property type="entry name" value="Aminotrans_3"/>
</dbReference>
<accession>A0A383BPE7</accession>
<proteinExistence type="predicted"/>
<reference evidence="4" key="1">
    <citation type="submission" date="2018-05" db="EMBL/GenBank/DDBJ databases">
        <authorList>
            <person name="Lanie J.A."/>
            <person name="Ng W.-L."/>
            <person name="Kazmierczak K.M."/>
            <person name="Andrzejewski T.M."/>
            <person name="Davidsen T.M."/>
            <person name="Wayne K.J."/>
            <person name="Tettelin H."/>
            <person name="Glass J.I."/>
            <person name="Rusch D."/>
            <person name="Podicherti R."/>
            <person name="Tsui H.-C.T."/>
            <person name="Winkler M.E."/>
        </authorList>
    </citation>
    <scope>NUCLEOTIDE SEQUENCE</scope>
</reference>
<dbReference type="AlphaFoldDB" id="A0A383BPE7"/>
<evidence type="ECO:0000256" key="2">
    <source>
        <dbReference type="ARBA" id="ARBA00022679"/>
    </source>
</evidence>
<feature type="non-terminal residue" evidence="4">
    <location>
        <position position="160"/>
    </location>
</feature>
<dbReference type="Gene3D" id="3.40.640.10">
    <property type="entry name" value="Type I PLP-dependent aspartate aminotransferase-like (Major domain)"/>
    <property type="match status" value="1"/>
</dbReference>
<keyword evidence="1" id="KW-0032">Aminotransferase</keyword>
<gene>
    <name evidence="4" type="ORF">METZ01_LOCUS474039</name>
</gene>
<dbReference type="PANTHER" id="PTHR42684:SF17">
    <property type="entry name" value="ADENOSYLMETHIONINE-8-AMINO-7-OXONONANOATE AMINOTRANSFERASE"/>
    <property type="match status" value="1"/>
</dbReference>
<dbReference type="Pfam" id="PF00202">
    <property type="entry name" value="Aminotran_3"/>
    <property type="match status" value="1"/>
</dbReference>
<evidence type="ECO:0008006" key="5">
    <source>
        <dbReference type="Google" id="ProtNLM"/>
    </source>
</evidence>
<dbReference type="PROSITE" id="PS00600">
    <property type="entry name" value="AA_TRANSFER_CLASS_3"/>
    <property type="match status" value="1"/>
</dbReference>
<dbReference type="PANTHER" id="PTHR42684">
    <property type="entry name" value="ADENOSYLMETHIONINE-8-AMINO-7-OXONONANOATE AMINOTRANSFERASE"/>
    <property type="match status" value="1"/>
</dbReference>
<dbReference type="EMBL" id="UINC01201723">
    <property type="protein sequence ID" value="SVE21185.1"/>
    <property type="molecule type" value="Genomic_DNA"/>
</dbReference>
<dbReference type="InterPro" id="IPR049704">
    <property type="entry name" value="Aminotrans_3_PPA_site"/>
</dbReference>
<dbReference type="GO" id="GO:0030170">
    <property type="term" value="F:pyridoxal phosphate binding"/>
    <property type="evidence" value="ECO:0007669"/>
    <property type="project" value="InterPro"/>
</dbReference>
<protein>
    <recommendedName>
        <fullName evidence="5">Aminotransferase class III-fold pyridoxal phosphate-dependent enzyme</fullName>
    </recommendedName>
</protein>
<dbReference type="GO" id="GO:0009102">
    <property type="term" value="P:biotin biosynthetic process"/>
    <property type="evidence" value="ECO:0007669"/>
    <property type="project" value="TreeGrafter"/>
</dbReference>
<name>A0A383BPE7_9ZZZZ</name>
<organism evidence="4">
    <name type="scientific">marine metagenome</name>
    <dbReference type="NCBI Taxonomy" id="408172"/>
    <lineage>
        <taxon>unclassified sequences</taxon>
        <taxon>metagenomes</taxon>
        <taxon>ecological metagenomes</taxon>
    </lineage>
</organism>
<sequence length="160" mass="17236">MKQQPPGFVAEVASLCKAADVHLILDEVFVAFGRLGTMLVCSEEGIQPDFLCLAKGLTGGYLPLAATMTTQEICSVFEGPYHEHRALYHGHTFTANPLASSVALKNVELLEEDINHGLIAGGVHAFGKQVVECFGDHPCVREVRQRGLACCLDLCPSGRL</sequence>
<dbReference type="InterPro" id="IPR015421">
    <property type="entry name" value="PyrdxlP-dep_Trfase_major"/>
</dbReference>